<proteinExistence type="predicted"/>
<accession>A0A4Y7ISR4</accession>
<gene>
    <name evidence="1" type="ORF">C5167_018954</name>
</gene>
<name>A0A4Y7ISR4_PAPSO</name>
<evidence type="ECO:0000313" key="2">
    <source>
        <dbReference type="Proteomes" id="UP000316621"/>
    </source>
</evidence>
<dbReference type="Gramene" id="RZC50528">
    <property type="protein sequence ID" value="RZC50528"/>
    <property type="gene ID" value="C5167_018954"/>
</dbReference>
<keyword evidence="2" id="KW-1185">Reference proteome</keyword>
<reference evidence="1 2" key="1">
    <citation type="journal article" date="2018" name="Science">
        <title>The opium poppy genome and morphinan production.</title>
        <authorList>
            <person name="Guo L."/>
            <person name="Winzer T."/>
            <person name="Yang X."/>
            <person name="Li Y."/>
            <person name="Ning Z."/>
            <person name="He Z."/>
            <person name="Teodor R."/>
            <person name="Lu Y."/>
            <person name="Bowser T.A."/>
            <person name="Graham I.A."/>
            <person name="Ye K."/>
        </authorList>
    </citation>
    <scope>NUCLEOTIDE SEQUENCE [LARGE SCALE GENOMIC DNA]</scope>
    <source>
        <strain evidence="2">cv. HN1</strain>
        <tissue evidence="1">Leaves</tissue>
    </source>
</reference>
<organism evidence="1 2">
    <name type="scientific">Papaver somniferum</name>
    <name type="common">Opium poppy</name>
    <dbReference type="NCBI Taxonomy" id="3469"/>
    <lineage>
        <taxon>Eukaryota</taxon>
        <taxon>Viridiplantae</taxon>
        <taxon>Streptophyta</taxon>
        <taxon>Embryophyta</taxon>
        <taxon>Tracheophyta</taxon>
        <taxon>Spermatophyta</taxon>
        <taxon>Magnoliopsida</taxon>
        <taxon>Ranunculales</taxon>
        <taxon>Papaveraceae</taxon>
        <taxon>Papaveroideae</taxon>
        <taxon>Papaver</taxon>
    </lineage>
</organism>
<dbReference type="EMBL" id="CM010716">
    <property type="protein sequence ID" value="RZC50528.1"/>
    <property type="molecule type" value="Genomic_DNA"/>
</dbReference>
<sequence length="132" mass="14930">MANQIRCNLTGKDISSYSMLDSKLGSPTDQAIAKTNIKINDDQAKLMCVENKIAAIHILGAQHETQELKNRLISAEIEVCAFGAQHETHELKNRLISSEKLRFRPLRPRLSIKTHDRKRAERLQDVTPFVAP</sequence>
<evidence type="ECO:0000313" key="1">
    <source>
        <dbReference type="EMBL" id="RZC50528.1"/>
    </source>
</evidence>
<protein>
    <submittedName>
        <fullName evidence="1">Uncharacterized protein</fullName>
    </submittedName>
</protein>
<dbReference type="Proteomes" id="UP000316621">
    <property type="component" value="Chromosome 2"/>
</dbReference>
<dbReference type="AlphaFoldDB" id="A0A4Y7ISR4"/>